<dbReference type="PANTHER" id="PTHR30069">
    <property type="entry name" value="TONB-DEPENDENT OUTER MEMBRANE RECEPTOR"/>
    <property type="match status" value="1"/>
</dbReference>
<evidence type="ECO:0000256" key="4">
    <source>
        <dbReference type="ARBA" id="ARBA00022452"/>
    </source>
</evidence>
<evidence type="ECO:0000256" key="7">
    <source>
        <dbReference type="ARBA" id="ARBA00023077"/>
    </source>
</evidence>
<evidence type="ECO:0000256" key="13">
    <source>
        <dbReference type="RuleBase" id="RU003357"/>
    </source>
</evidence>
<dbReference type="Proteomes" id="UP000032439">
    <property type="component" value="Unassembled WGS sequence"/>
</dbReference>
<keyword evidence="10 11" id="KW-0998">Cell outer membrane</keyword>
<dbReference type="InterPro" id="IPR012910">
    <property type="entry name" value="Plug_dom"/>
</dbReference>
<comment type="similarity">
    <text evidence="2">Belongs to the TonB-dependent receptor family. Hemoglobin/haptoglobin binding protein subfamily.</text>
</comment>
<evidence type="ECO:0000256" key="1">
    <source>
        <dbReference type="ARBA" id="ARBA00004571"/>
    </source>
</evidence>
<evidence type="ECO:0000256" key="11">
    <source>
        <dbReference type="PROSITE-ProRule" id="PRU01360"/>
    </source>
</evidence>
<feature type="short sequence motif" description="TonB C-terminal box" evidence="12">
    <location>
        <begin position="670"/>
        <end position="687"/>
    </location>
</feature>
<evidence type="ECO:0000256" key="2">
    <source>
        <dbReference type="ARBA" id="ARBA00008143"/>
    </source>
</evidence>
<dbReference type="InterPro" id="IPR039426">
    <property type="entry name" value="TonB-dep_rcpt-like"/>
</dbReference>
<feature type="domain" description="TonB-dependent receptor-like beta-barrel" evidence="15">
    <location>
        <begin position="212"/>
        <end position="654"/>
    </location>
</feature>
<evidence type="ECO:0000256" key="14">
    <source>
        <dbReference type="SAM" id="SignalP"/>
    </source>
</evidence>
<keyword evidence="7 13" id="KW-0798">TonB box</keyword>
<feature type="signal peptide" evidence="14">
    <location>
        <begin position="1"/>
        <end position="22"/>
    </location>
</feature>
<dbReference type="AlphaFoldDB" id="A0A0D7EAW7"/>
<dbReference type="Gene3D" id="2.170.130.10">
    <property type="entry name" value="TonB-dependent receptor, plug domain"/>
    <property type="match status" value="1"/>
</dbReference>
<evidence type="ECO:0000256" key="8">
    <source>
        <dbReference type="ARBA" id="ARBA00023136"/>
    </source>
</evidence>
<dbReference type="InterPro" id="IPR010917">
    <property type="entry name" value="TonB_rcpt_CS"/>
</dbReference>
<accession>A0A0D7EAW7</accession>
<dbReference type="PANTHER" id="PTHR30069:SF29">
    <property type="entry name" value="HEMOGLOBIN AND HEMOGLOBIN-HAPTOGLOBIN-BINDING PROTEIN 1-RELATED"/>
    <property type="match status" value="1"/>
</dbReference>
<dbReference type="CDD" id="cd01347">
    <property type="entry name" value="ligand_gated_channel"/>
    <property type="match status" value="1"/>
</dbReference>
<dbReference type="SUPFAM" id="SSF56935">
    <property type="entry name" value="Porins"/>
    <property type="match status" value="1"/>
</dbReference>
<reference evidence="17 18" key="1">
    <citation type="submission" date="2014-11" db="EMBL/GenBank/DDBJ databases">
        <title>Genomics and ecophysiology of heterotrophic nitrogen fixing bacteria isolated from estuarine surface water.</title>
        <authorList>
            <person name="Bentzon-Tilia M."/>
            <person name="Severin I."/>
            <person name="Hansen L.H."/>
            <person name="Riemann L."/>
        </authorList>
    </citation>
    <scope>NUCLEOTIDE SEQUENCE [LARGE SCALE GENOMIC DNA]</scope>
    <source>
        <strain evidence="17 18">BAL361</strain>
    </source>
</reference>
<evidence type="ECO:0000256" key="9">
    <source>
        <dbReference type="ARBA" id="ARBA00023170"/>
    </source>
</evidence>
<dbReference type="GO" id="GO:0015344">
    <property type="term" value="F:siderophore uptake transmembrane transporter activity"/>
    <property type="evidence" value="ECO:0007669"/>
    <property type="project" value="TreeGrafter"/>
</dbReference>
<dbReference type="InterPro" id="IPR000531">
    <property type="entry name" value="Beta-barrel_TonB"/>
</dbReference>
<feature type="domain" description="TonB-dependent receptor plug" evidence="16">
    <location>
        <begin position="42"/>
        <end position="143"/>
    </location>
</feature>
<evidence type="ECO:0000313" key="17">
    <source>
        <dbReference type="EMBL" id="KIZ37766.1"/>
    </source>
</evidence>
<keyword evidence="4 11" id="KW-1134">Transmembrane beta strand</keyword>
<organism evidence="17 18">
    <name type="scientific">Stutzerimonas stutzeri</name>
    <name type="common">Pseudomonas stutzeri</name>
    <dbReference type="NCBI Taxonomy" id="316"/>
    <lineage>
        <taxon>Bacteria</taxon>
        <taxon>Pseudomonadati</taxon>
        <taxon>Pseudomonadota</taxon>
        <taxon>Gammaproteobacteria</taxon>
        <taxon>Pseudomonadales</taxon>
        <taxon>Pseudomonadaceae</taxon>
        <taxon>Stutzerimonas</taxon>
    </lineage>
</organism>
<evidence type="ECO:0000256" key="12">
    <source>
        <dbReference type="PROSITE-ProRule" id="PRU10144"/>
    </source>
</evidence>
<comment type="caution">
    <text evidence="17">The sequence shown here is derived from an EMBL/GenBank/DDBJ whole genome shotgun (WGS) entry which is preliminary data.</text>
</comment>
<evidence type="ECO:0000259" key="15">
    <source>
        <dbReference type="Pfam" id="PF00593"/>
    </source>
</evidence>
<dbReference type="RefSeq" id="WP_044314253.1">
    <property type="nucleotide sequence ID" value="NZ_JXXD01000027.1"/>
</dbReference>
<keyword evidence="6 14" id="KW-0732">Signal</keyword>
<dbReference type="InterPro" id="IPR036942">
    <property type="entry name" value="Beta-barrel_TonB_sf"/>
</dbReference>
<evidence type="ECO:0000256" key="3">
    <source>
        <dbReference type="ARBA" id="ARBA00022448"/>
    </source>
</evidence>
<evidence type="ECO:0000313" key="18">
    <source>
        <dbReference type="Proteomes" id="UP000032439"/>
    </source>
</evidence>
<gene>
    <name evidence="17" type="ORF">LO50_04540</name>
</gene>
<dbReference type="EMBL" id="JXXD01000027">
    <property type="protein sequence ID" value="KIZ37766.1"/>
    <property type="molecule type" value="Genomic_DNA"/>
</dbReference>
<dbReference type="InterPro" id="IPR037066">
    <property type="entry name" value="Plug_dom_sf"/>
</dbReference>
<sequence length="687" mass="74128">MILRLHPLALACLAVSSASAFAAPLELQETVVTAKGYEAATQDIPQAIEVLQAQPTETAAPVGSLFRGKPGLAVHSDGAWGQNPVLRGMKKESVVLMVDGVRVNSGQPQGSLASMLDLGLLERAEVVKGPGSVLYGSGAMGGVVNLITPQARFTEQDERSGRFSTSASSVDKGFTGATLLRDSSSDHALVLGVAGRKVNDYKSPNGTEENTGYSSDTLLLKYKQRLAEDVSVNLNIQRHTDRDVWYPGSARTGGQPGGAGIPVPLGTATIHSPEQQRELFQIGLENGLGEGTLTTELYRQEVYREIRAYSERLDRDYVRNNVSFITHGLRSSWVVPVADHLLTVGVDGWKMTGDPERYVDGPPTFNNNQRNDPFKDAEIESYGLFVQDEFDLGQTRLTAGARYDRVSADARAKGNGPSFTTSGLDSTDHNLSWSLGALHPLTDTLNLYANVGQAYRAADMRERYDDAPRGDGYFHVGNPQLDPERSTSFELGLKGSDGDFTYQLAAFHTRIDDYIAGRVTGTNAPNGLPIKRTENLDKVVIYGLEGSASNAVGAFVVDGSFTWLRGENKQDDEPLHQMPAHELTLGIGQPAERGLYWHAQLRAVAEQDRVATEFTRGGEDRTAGFVTADASLGWGFGKIGVLQTANLDARLSNLFDKAYHEHLADGISGNELQAPGRGITVALSGSF</sequence>
<evidence type="ECO:0000256" key="10">
    <source>
        <dbReference type="ARBA" id="ARBA00023237"/>
    </source>
</evidence>
<keyword evidence="5 11" id="KW-0812">Transmembrane</keyword>
<evidence type="ECO:0000259" key="16">
    <source>
        <dbReference type="Pfam" id="PF07715"/>
    </source>
</evidence>
<evidence type="ECO:0000256" key="5">
    <source>
        <dbReference type="ARBA" id="ARBA00022692"/>
    </source>
</evidence>
<dbReference type="Pfam" id="PF07715">
    <property type="entry name" value="Plug"/>
    <property type="match status" value="1"/>
</dbReference>
<dbReference type="PROSITE" id="PS01156">
    <property type="entry name" value="TONB_DEPENDENT_REC_2"/>
    <property type="match status" value="1"/>
</dbReference>
<feature type="chain" id="PRO_5002319228" evidence="14">
    <location>
        <begin position="23"/>
        <end position="687"/>
    </location>
</feature>
<evidence type="ECO:0000256" key="6">
    <source>
        <dbReference type="ARBA" id="ARBA00022729"/>
    </source>
</evidence>
<keyword evidence="8 11" id="KW-0472">Membrane</keyword>
<keyword evidence="9 17" id="KW-0675">Receptor</keyword>
<name>A0A0D7EAW7_STUST</name>
<dbReference type="Pfam" id="PF00593">
    <property type="entry name" value="TonB_dep_Rec_b-barrel"/>
    <property type="match status" value="1"/>
</dbReference>
<dbReference type="GO" id="GO:0009279">
    <property type="term" value="C:cell outer membrane"/>
    <property type="evidence" value="ECO:0007669"/>
    <property type="project" value="UniProtKB-SubCell"/>
</dbReference>
<dbReference type="GO" id="GO:0044718">
    <property type="term" value="P:siderophore transmembrane transport"/>
    <property type="evidence" value="ECO:0007669"/>
    <property type="project" value="TreeGrafter"/>
</dbReference>
<dbReference type="PROSITE" id="PS52016">
    <property type="entry name" value="TONB_DEPENDENT_REC_3"/>
    <property type="match status" value="1"/>
</dbReference>
<keyword evidence="3 11" id="KW-0813">Transport</keyword>
<dbReference type="Gene3D" id="2.40.170.20">
    <property type="entry name" value="TonB-dependent receptor, beta-barrel domain"/>
    <property type="match status" value="1"/>
</dbReference>
<protein>
    <submittedName>
        <fullName evidence="17">TonB-dependent receptor</fullName>
    </submittedName>
</protein>
<comment type="subcellular location">
    <subcellularLocation>
        <location evidence="1 11">Cell outer membrane</location>
        <topology evidence="1 11">Multi-pass membrane protein</topology>
    </subcellularLocation>
</comment>
<dbReference type="PATRIC" id="fig|316.110.peg.2827"/>
<proteinExistence type="inferred from homology"/>